<sequence length="234" mass="25623">MKKVLASKQFSKAHRCTALLAYLVRRAVGNDDPTPPPEHEIGVAVFGRDRVTYYTGDDPIVRVQAGRLRLRLAAYYAEEGCNDALRISIPTGSYQPKVEYAPASAQQIPALSQAPPLLMLRQLACLNPDPALTAYVLGLNDELGYRLYRAVGPIRRVDTDIPLAALGSVANATLLEGTVRQDAARVRVSLLLRRVSDGAVLWYEQFDDAGSINIAAQEGMAERCMLALRAYLPE</sequence>
<proteinExistence type="predicted"/>
<gene>
    <name evidence="1" type="ORF">GTP45_09725</name>
</gene>
<dbReference type="Proteomes" id="UP000450012">
    <property type="component" value="Unassembled WGS sequence"/>
</dbReference>
<keyword evidence="2" id="KW-1185">Reference proteome</keyword>
<evidence type="ECO:0000313" key="2">
    <source>
        <dbReference type="Proteomes" id="UP000450012"/>
    </source>
</evidence>
<reference evidence="1 2" key="1">
    <citation type="submission" date="2019-12" db="EMBL/GenBank/DDBJ databases">
        <title>Novel species isolated from a subtropical stream in China.</title>
        <authorList>
            <person name="Lu H."/>
        </authorList>
    </citation>
    <scope>NUCLEOTIDE SEQUENCE [LARGE SCALE GENOMIC DNA]</scope>
    <source>
        <strain evidence="1 2">FT55W</strain>
    </source>
</reference>
<evidence type="ECO:0000313" key="1">
    <source>
        <dbReference type="EMBL" id="MYM67107.1"/>
    </source>
</evidence>
<dbReference type="EMBL" id="WWCK01000003">
    <property type="protein sequence ID" value="MYM67107.1"/>
    <property type="molecule type" value="Genomic_DNA"/>
</dbReference>
<dbReference type="RefSeq" id="WP_161013676.1">
    <property type="nucleotide sequence ID" value="NZ_WWCK01000003.1"/>
</dbReference>
<dbReference type="AlphaFoldDB" id="A0A7X4GP61"/>
<organism evidence="1 2">
    <name type="scientific">Duganella rivi</name>
    <dbReference type="NCBI Taxonomy" id="2666083"/>
    <lineage>
        <taxon>Bacteria</taxon>
        <taxon>Pseudomonadati</taxon>
        <taxon>Pseudomonadota</taxon>
        <taxon>Betaproteobacteria</taxon>
        <taxon>Burkholderiales</taxon>
        <taxon>Oxalobacteraceae</taxon>
        <taxon>Telluria group</taxon>
        <taxon>Duganella</taxon>
    </lineage>
</organism>
<protein>
    <submittedName>
        <fullName evidence="1">Uncharacterized protein</fullName>
    </submittedName>
</protein>
<comment type="caution">
    <text evidence="1">The sequence shown here is derived from an EMBL/GenBank/DDBJ whole genome shotgun (WGS) entry which is preliminary data.</text>
</comment>
<accession>A0A7X4GP61</accession>
<name>A0A7X4GP61_9BURK</name>